<dbReference type="Pfam" id="PF00078">
    <property type="entry name" value="RVT_1"/>
    <property type="match status" value="1"/>
</dbReference>
<protein>
    <recommendedName>
        <fullName evidence="1">Reverse transcriptase domain-containing protein</fullName>
    </recommendedName>
</protein>
<proteinExistence type="predicted"/>
<dbReference type="PROSITE" id="PS50878">
    <property type="entry name" value="RT_POL"/>
    <property type="match status" value="1"/>
</dbReference>
<comment type="caution">
    <text evidence="2">The sequence shown here is derived from an EMBL/GenBank/DDBJ whole genome shotgun (WGS) entry which is preliminary data.</text>
</comment>
<keyword evidence="3" id="KW-1185">Reference proteome</keyword>
<dbReference type="STRING" id="1348612.A0A397GE16"/>
<feature type="domain" description="Reverse transcriptase" evidence="1">
    <location>
        <begin position="1"/>
        <end position="149"/>
    </location>
</feature>
<evidence type="ECO:0000313" key="2">
    <source>
        <dbReference type="EMBL" id="RHZ49272.1"/>
    </source>
</evidence>
<evidence type="ECO:0000313" key="3">
    <source>
        <dbReference type="Proteomes" id="UP000266861"/>
    </source>
</evidence>
<name>A0A397GE16_9GLOM</name>
<reference evidence="2 3" key="1">
    <citation type="submission" date="2018-08" db="EMBL/GenBank/DDBJ databases">
        <title>Genome and evolution of the arbuscular mycorrhizal fungus Diversispora epigaea (formerly Glomus versiforme) and its bacterial endosymbionts.</title>
        <authorList>
            <person name="Sun X."/>
            <person name="Fei Z."/>
            <person name="Harrison M."/>
        </authorList>
    </citation>
    <scope>NUCLEOTIDE SEQUENCE [LARGE SCALE GENOMIC DNA]</scope>
    <source>
        <strain evidence="2 3">IT104</strain>
    </source>
</reference>
<organism evidence="2 3">
    <name type="scientific">Diversispora epigaea</name>
    <dbReference type="NCBI Taxonomy" id="1348612"/>
    <lineage>
        <taxon>Eukaryota</taxon>
        <taxon>Fungi</taxon>
        <taxon>Fungi incertae sedis</taxon>
        <taxon>Mucoromycota</taxon>
        <taxon>Glomeromycotina</taxon>
        <taxon>Glomeromycetes</taxon>
        <taxon>Diversisporales</taxon>
        <taxon>Diversisporaceae</taxon>
        <taxon>Diversispora</taxon>
    </lineage>
</organism>
<dbReference type="InterPro" id="IPR000477">
    <property type="entry name" value="RT_dom"/>
</dbReference>
<dbReference type="OrthoDB" id="410104at2759"/>
<dbReference type="AlphaFoldDB" id="A0A397GE16"/>
<evidence type="ECO:0000259" key="1">
    <source>
        <dbReference type="PROSITE" id="PS50878"/>
    </source>
</evidence>
<sequence length="441" mass="50833">MEDARANEKELWVMFQDMSKAFDSVNTDSLQAALKRIKIPEQFIKLMGNLLNDSHIAKSKLGYVMSEKWINNLQSKLRESLKLRVSVTAYVDDTNWFVPSRDKMEKILEVANEFYCMNDIAINKSKSHLIIINSNPLERTRGVGMGDTILHPVAEDFPIRSLGVGKPITDKQVIYIFNAVVIPMLEYSLNDMTLLETECLKITTRFISMIKNKALLAITTPNVVIHAKEVYNVENLWDRQVQIQSNNLLCKLNDKDVLGSSTQIRLQHLQNLFWSASAITEAPFLIKLKRRQSLLNDILIVCRKHDITFKLSRALKDNLLIKKILLHWHEISNNDRRKPKPGWFKVVETNVIYNATIREITPVLQERLGARYNILSLVESEKKALCPLDTKRWILSDGITSLPYGYWKIDAYKKMIASGLSNKEVEKKAMRVTLELKYQTL</sequence>
<gene>
    <name evidence="2" type="ORF">Glove_526g9</name>
</gene>
<dbReference type="EMBL" id="PQFF01000452">
    <property type="protein sequence ID" value="RHZ49272.1"/>
    <property type="molecule type" value="Genomic_DNA"/>
</dbReference>
<dbReference type="Proteomes" id="UP000266861">
    <property type="component" value="Unassembled WGS sequence"/>
</dbReference>
<accession>A0A397GE16</accession>